<evidence type="ECO:0000313" key="10">
    <source>
        <dbReference type="EMBL" id="GBF04624.1"/>
    </source>
</evidence>
<dbReference type="OrthoDB" id="9790355at2"/>
<gene>
    <name evidence="10" type="ORF">DAERI_020221</name>
</gene>
<dbReference type="GO" id="GO:0016020">
    <property type="term" value="C:membrane"/>
    <property type="evidence" value="ECO:0007669"/>
    <property type="project" value="UniProtKB-SubCell"/>
</dbReference>
<dbReference type="Gene3D" id="1.10.357.20">
    <property type="entry name" value="SLC41 divalent cation transporters, integral membrane domain"/>
    <property type="match status" value="1"/>
</dbReference>
<evidence type="ECO:0000256" key="7">
    <source>
        <dbReference type="ARBA" id="ARBA00023136"/>
    </source>
</evidence>
<organism evidence="10 11">
    <name type="scientific">Deinococcus aerius</name>
    <dbReference type="NCBI Taxonomy" id="200253"/>
    <lineage>
        <taxon>Bacteria</taxon>
        <taxon>Thermotogati</taxon>
        <taxon>Deinococcota</taxon>
        <taxon>Deinococci</taxon>
        <taxon>Deinococcales</taxon>
        <taxon>Deinococcaceae</taxon>
        <taxon>Deinococcus</taxon>
    </lineage>
</organism>
<evidence type="ECO:0000256" key="3">
    <source>
        <dbReference type="ARBA" id="ARBA00022448"/>
    </source>
</evidence>
<feature type="domain" description="SLC41A/MgtE integral membrane" evidence="9">
    <location>
        <begin position="52"/>
        <end position="146"/>
    </location>
</feature>
<protein>
    <submittedName>
        <fullName evidence="10">Mg2+ transporter MgtE</fullName>
    </submittedName>
</protein>
<evidence type="ECO:0000256" key="8">
    <source>
        <dbReference type="SAM" id="Phobius"/>
    </source>
</evidence>
<comment type="similarity">
    <text evidence="2">Belongs to the SLC41A transporter family.</text>
</comment>
<keyword evidence="11" id="KW-1185">Reference proteome</keyword>
<accession>A0A2I9CSJ8</accession>
<dbReference type="GO" id="GO:0008324">
    <property type="term" value="F:monoatomic cation transmembrane transporter activity"/>
    <property type="evidence" value="ECO:0007669"/>
    <property type="project" value="InterPro"/>
</dbReference>
<comment type="subcellular location">
    <subcellularLocation>
        <location evidence="1">Membrane</location>
        <topology evidence="1">Multi-pass membrane protein</topology>
    </subcellularLocation>
</comment>
<evidence type="ECO:0000256" key="1">
    <source>
        <dbReference type="ARBA" id="ARBA00004141"/>
    </source>
</evidence>
<feature type="transmembrane region" description="Helical" evidence="8">
    <location>
        <begin position="114"/>
        <end position="138"/>
    </location>
</feature>
<name>A0A2I9CSJ8_9DEIO</name>
<evidence type="ECO:0000313" key="11">
    <source>
        <dbReference type="Proteomes" id="UP000236569"/>
    </source>
</evidence>
<keyword evidence="6 8" id="KW-1133">Transmembrane helix</keyword>
<evidence type="ECO:0000256" key="5">
    <source>
        <dbReference type="ARBA" id="ARBA00022842"/>
    </source>
</evidence>
<comment type="caution">
    <text evidence="10">The sequence shown here is derived from an EMBL/GenBank/DDBJ whole genome shotgun (WGS) entry which is preliminary data.</text>
</comment>
<dbReference type="EMBL" id="BFAG01000002">
    <property type="protein sequence ID" value="GBF04624.1"/>
    <property type="molecule type" value="Genomic_DNA"/>
</dbReference>
<dbReference type="SUPFAM" id="SSF161093">
    <property type="entry name" value="MgtE membrane domain-like"/>
    <property type="match status" value="1"/>
</dbReference>
<evidence type="ECO:0000256" key="2">
    <source>
        <dbReference type="ARBA" id="ARBA00009749"/>
    </source>
</evidence>
<dbReference type="InterPro" id="IPR036739">
    <property type="entry name" value="SLC41_membr_dom_sf"/>
</dbReference>
<evidence type="ECO:0000256" key="6">
    <source>
        <dbReference type="ARBA" id="ARBA00022989"/>
    </source>
</evidence>
<keyword evidence="5" id="KW-0460">Magnesium</keyword>
<keyword evidence="4 8" id="KW-0812">Transmembrane</keyword>
<dbReference type="Pfam" id="PF01769">
    <property type="entry name" value="MgtE"/>
    <property type="match status" value="1"/>
</dbReference>
<evidence type="ECO:0000259" key="9">
    <source>
        <dbReference type="Pfam" id="PF01769"/>
    </source>
</evidence>
<dbReference type="RefSeq" id="WP_103128113.1">
    <property type="nucleotide sequence ID" value="NZ_BFAG01000002.1"/>
</dbReference>
<dbReference type="AlphaFoldDB" id="A0A2I9CSJ8"/>
<keyword evidence="7 8" id="KW-0472">Membrane</keyword>
<sequence>MEGREIDSPRASTVLLWRKRIGWLPTLFVTTNVIGPNDCLVALVPTLAISSPTLIGAGGNTGSQSATLVVRAIAPGQIRGRDTRRVLFEEFGAGLLSGVIALLRTALFRRSQRLAWAFTAACAKTWIAIFADVVGALLPLRFKRLKDATDLLIQFNVASLVLQV</sequence>
<keyword evidence="3" id="KW-0813">Transport</keyword>
<dbReference type="InterPro" id="IPR006667">
    <property type="entry name" value="SLC41_membr_dom"/>
</dbReference>
<feature type="transmembrane region" description="Helical" evidence="8">
    <location>
        <begin position="86"/>
        <end position="108"/>
    </location>
</feature>
<reference evidence="11" key="1">
    <citation type="submission" date="2018-01" db="EMBL/GenBank/DDBJ databases">
        <title>Draft Genome Sequence of the Radioresistant Bacterium Deinococcus aerius TR0125, Isolated from the Higher Atmosphere above Japan.</title>
        <authorList>
            <person name="Satoh K."/>
            <person name="Arai H."/>
            <person name="Sanzen T."/>
            <person name="Kawaguchi Y."/>
            <person name="Hayashi H."/>
            <person name="Yokobori S."/>
            <person name="Yamagishi A."/>
            <person name="Oono Y."/>
            <person name="Narumi I."/>
        </authorList>
    </citation>
    <scope>NUCLEOTIDE SEQUENCE [LARGE SCALE GENOMIC DNA]</scope>
    <source>
        <strain evidence="11">TR0125</strain>
    </source>
</reference>
<evidence type="ECO:0000256" key="4">
    <source>
        <dbReference type="ARBA" id="ARBA00022692"/>
    </source>
</evidence>
<proteinExistence type="inferred from homology"/>
<dbReference type="Proteomes" id="UP000236569">
    <property type="component" value="Unassembled WGS sequence"/>
</dbReference>
<dbReference type="PANTHER" id="PTHR41394:SF8">
    <property type="entry name" value="MAGNESIUM TRANSPORTER MGTE"/>
    <property type="match status" value="1"/>
</dbReference>
<dbReference type="PANTHER" id="PTHR41394">
    <property type="entry name" value="MAGNESIUM TRANSPORTER MGTE"/>
    <property type="match status" value="1"/>
</dbReference>